<sequence length="216" mass="24970">TYHLYELSSKILKKLKITVYDLIKLAKNEYFNNNLSFFIILSSWKYTQHKFNIDYHLGSNSIADEIIDLNIMLKPSSRNQSLVSFLLPPKNSLSIPMLHSCNGDLHLISVSKFFIGNTFNCLRPLPSDFLIDCTVFVNTFKALFLRFVTKPFSCSSDRQKLKQKEYQISSDGGTEIRNVEKNKIKRKSNSQNMAIGKIYMIIYDILFLSTTKLLKT</sequence>
<evidence type="ECO:0000313" key="2">
    <source>
        <dbReference type="Proteomes" id="UP000475862"/>
    </source>
</evidence>
<dbReference type="AlphaFoldDB" id="A0A6G0TU87"/>
<feature type="non-terminal residue" evidence="1">
    <location>
        <position position="1"/>
    </location>
</feature>
<dbReference type="EMBL" id="VYZN01000017">
    <property type="protein sequence ID" value="KAE9538189.1"/>
    <property type="molecule type" value="Genomic_DNA"/>
</dbReference>
<name>A0A6G0TU87_APHGL</name>
<reference evidence="1 2" key="1">
    <citation type="submission" date="2019-08" db="EMBL/GenBank/DDBJ databases">
        <title>The genome of the soybean aphid Biotype 1, its phylome, world population structure and adaptation to the North American continent.</title>
        <authorList>
            <person name="Giordano R."/>
            <person name="Donthu R.K."/>
            <person name="Hernandez A.G."/>
            <person name="Wright C.L."/>
            <person name="Zimin A.V."/>
        </authorList>
    </citation>
    <scope>NUCLEOTIDE SEQUENCE [LARGE SCALE GENOMIC DNA]</scope>
    <source>
        <tissue evidence="1">Whole aphids</tissue>
    </source>
</reference>
<comment type="caution">
    <text evidence="1">The sequence shown here is derived from an EMBL/GenBank/DDBJ whole genome shotgun (WGS) entry which is preliminary data.</text>
</comment>
<accession>A0A6G0TU87</accession>
<gene>
    <name evidence="1" type="ORF">AGLY_006161</name>
</gene>
<organism evidence="1 2">
    <name type="scientific">Aphis glycines</name>
    <name type="common">Soybean aphid</name>
    <dbReference type="NCBI Taxonomy" id="307491"/>
    <lineage>
        <taxon>Eukaryota</taxon>
        <taxon>Metazoa</taxon>
        <taxon>Ecdysozoa</taxon>
        <taxon>Arthropoda</taxon>
        <taxon>Hexapoda</taxon>
        <taxon>Insecta</taxon>
        <taxon>Pterygota</taxon>
        <taxon>Neoptera</taxon>
        <taxon>Paraneoptera</taxon>
        <taxon>Hemiptera</taxon>
        <taxon>Sternorrhyncha</taxon>
        <taxon>Aphidomorpha</taxon>
        <taxon>Aphidoidea</taxon>
        <taxon>Aphididae</taxon>
        <taxon>Aphidini</taxon>
        <taxon>Aphis</taxon>
        <taxon>Aphis</taxon>
    </lineage>
</organism>
<protein>
    <submittedName>
        <fullName evidence="1">Uncharacterized protein</fullName>
    </submittedName>
</protein>
<dbReference type="Proteomes" id="UP000475862">
    <property type="component" value="Unassembled WGS sequence"/>
</dbReference>
<keyword evidence="2" id="KW-1185">Reference proteome</keyword>
<proteinExistence type="predicted"/>
<evidence type="ECO:0000313" key="1">
    <source>
        <dbReference type="EMBL" id="KAE9538189.1"/>
    </source>
</evidence>